<dbReference type="InterPro" id="IPR012255">
    <property type="entry name" value="ETF_b"/>
</dbReference>
<organism evidence="6 7">
    <name type="scientific">Haloarcula saliterrae</name>
    <dbReference type="NCBI Taxonomy" id="2950534"/>
    <lineage>
        <taxon>Archaea</taxon>
        <taxon>Methanobacteriati</taxon>
        <taxon>Methanobacteriota</taxon>
        <taxon>Stenosarchaea group</taxon>
        <taxon>Halobacteria</taxon>
        <taxon>Halobacteriales</taxon>
        <taxon>Haloarculaceae</taxon>
        <taxon>Haloarcula</taxon>
    </lineage>
</organism>
<evidence type="ECO:0000313" key="6">
    <source>
        <dbReference type="EMBL" id="MDS0259878.1"/>
    </source>
</evidence>
<dbReference type="InterPro" id="IPR014730">
    <property type="entry name" value="ETF_a/b_N"/>
</dbReference>
<dbReference type="Proteomes" id="UP001259659">
    <property type="component" value="Unassembled WGS sequence"/>
</dbReference>
<accession>A0ABU2FD65</accession>
<evidence type="ECO:0000256" key="1">
    <source>
        <dbReference type="ARBA" id="ARBA00007557"/>
    </source>
</evidence>
<evidence type="ECO:0000256" key="3">
    <source>
        <dbReference type="ARBA" id="ARBA00022982"/>
    </source>
</evidence>
<dbReference type="SUPFAM" id="SSF52402">
    <property type="entry name" value="Adenine nucleotide alpha hydrolases-like"/>
    <property type="match status" value="1"/>
</dbReference>
<gene>
    <name evidence="6" type="ORF">NDI56_10785</name>
</gene>
<dbReference type="Gene3D" id="3.40.50.620">
    <property type="entry name" value="HUPs"/>
    <property type="match status" value="1"/>
</dbReference>
<reference evidence="6 7" key="1">
    <citation type="submission" date="2022-06" db="EMBL/GenBank/DDBJ databases">
        <title>Haloarcula sp. a new haloarchaeum isolate from saline soil.</title>
        <authorList>
            <person name="Strakova D."/>
            <person name="Galisteo C."/>
            <person name="Sanchez-Porro C."/>
            <person name="Ventosa A."/>
        </authorList>
    </citation>
    <scope>NUCLEOTIDE SEQUENCE [LARGE SCALE GENOMIC DNA]</scope>
    <source>
        <strain evidence="6 7">S1CR25-12</strain>
    </source>
</reference>
<dbReference type="InterPro" id="IPR014729">
    <property type="entry name" value="Rossmann-like_a/b/a_fold"/>
</dbReference>
<dbReference type="PIRSF" id="PIRSF000090">
    <property type="entry name" value="Beta-ETF"/>
    <property type="match status" value="1"/>
</dbReference>
<dbReference type="SMART" id="SM00893">
    <property type="entry name" value="ETF"/>
    <property type="match status" value="1"/>
</dbReference>
<evidence type="ECO:0000256" key="2">
    <source>
        <dbReference type="ARBA" id="ARBA00022448"/>
    </source>
</evidence>
<proteinExistence type="inferred from homology"/>
<evidence type="ECO:0000313" key="7">
    <source>
        <dbReference type="Proteomes" id="UP001259659"/>
    </source>
</evidence>
<dbReference type="PANTHER" id="PTHR21294:SF8">
    <property type="entry name" value="ELECTRON TRANSFER FLAVOPROTEIN SUBUNIT BETA"/>
    <property type="match status" value="1"/>
</dbReference>
<dbReference type="PANTHER" id="PTHR21294">
    <property type="entry name" value="ELECTRON TRANSFER FLAVOPROTEIN BETA-SUBUNIT"/>
    <property type="match status" value="1"/>
</dbReference>
<keyword evidence="7" id="KW-1185">Reference proteome</keyword>
<feature type="domain" description="Electron transfer flavoprotein alpha/beta-subunit N-terminal" evidence="5">
    <location>
        <begin position="18"/>
        <end position="207"/>
    </location>
</feature>
<dbReference type="Pfam" id="PF01012">
    <property type="entry name" value="ETF"/>
    <property type="match status" value="1"/>
</dbReference>
<keyword evidence="2" id="KW-0813">Transport</keyword>
<dbReference type="EMBL" id="JAMQON010000002">
    <property type="protein sequence ID" value="MDS0259878.1"/>
    <property type="molecule type" value="Genomic_DNA"/>
</dbReference>
<name>A0ABU2FD65_9EURY</name>
<protein>
    <submittedName>
        <fullName evidence="6">Electron transfer flavoprotein subunit beta/FixA family protein</fullName>
    </submittedName>
</protein>
<evidence type="ECO:0000259" key="5">
    <source>
        <dbReference type="SMART" id="SM00893"/>
    </source>
</evidence>
<dbReference type="RefSeq" id="WP_310919530.1">
    <property type="nucleotide sequence ID" value="NZ_JAMQON010000002.1"/>
</dbReference>
<comment type="caution">
    <text evidence="6">The sequence shown here is derived from an EMBL/GenBank/DDBJ whole genome shotgun (WGS) entry which is preliminary data.</text>
</comment>
<keyword evidence="3" id="KW-0249">Electron transport</keyword>
<comment type="similarity">
    <text evidence="1">Belongs to the ETF beta-subunit/FixA family.</text>
</comment>
<sequence length="253" mass="26668">MQILVTVTAVSVPDDEFDGGLDERSLPHEWDAQAIEAAVRLREAHDAAEVVIAAIGPEEAVRDALARGPDRAVRVWDDRLADTALDSQTKARLLAGVAAEVDPDLVLTGVRSGGDGFAATGVTLAARLDYGWATVVTDLNADREAGVVSVRRELEGNVEELTTVELPAVLTIQTGCNEPRYASLGAVRAAHRADIDVRSLADLGLSPADIERPLTRTGTSEPDRDGGVTHFEGSPEETATALAAVLREHGVGP</sequence>
<evidence type="ECO:0000256" key="4">
    <source>
        <dbReference type="SAM" id="MobiDB-lite"/>
    </source>
</evidence>
<feature type="region of interest" description="Disordered" evidence="4">
    <location>
        <begin position="210"/>
        <end position="236"/>
    </location>
</feature>